<dbReference type="RefSeq" id="WP_170208563.1">
    <property type="nucleotide sequence ID" value="NZ_RBKT01000001.1"/>
</dbReference>
<dbReference type="CDD" id="cd13539">
    <property type="entry name" value="PBP2_AvModA"/>
    <property type="match status" value="1"/>
</dbReference>
<dbReference type="GO" id="GO:0015689">
    <property type="term" value="P:molybdate ion transport"/>
    <property type="evidence" value="ECO:0007669"/>
    <property type="project" value="InterPro"/>
</dbReference>
<feature type="signal peptide" evidence="6">
    <location>
        <begin position="1"/>
        <end position="23"/>
    </location>
</feature>
<dbReference type="GO" id="GO:0046872">
    <property type="term" value="F:metal ion binding"/>
    <property type="evidence" value="ECO:0007669"/>
    <property type="project" value="UniProtKB-KW"/>
</dbReference>
<evidence type="ECO:0000313" key="8">
    <source>
        <dbReference type="Proteomes" id="UP000277671"/>
    </source>
</evidence>
<dbReference type="Pfam" id="PF13531">
    <property type="entry name" value="SBP_bac_11"/>
    <property type="match status" value="1"/>
</dbReference>
<dbReference type="EMBL" id="RBKT01000001">
    <property type="protein sequence ID" value="RKR88289.1"/>
    <property type="molecule type" value="Genomic_DNA"/>
</dbReference>
<evidence type="ECO:0000256" key="4">
    <source>
        <dbReference type="ARBA" id="ARBA00022729"/>
    </source>
</evidence>
<dbReference type="PANTHER" id="PTHR30632:SF14">
    <property type="entry name" value="TUNGSTATE_MOLYBDATE_CHROMATE-BINDING PROTEIN MODA"/>
    <property type="match status" value="1"/>
</dbReference>
<dbReference type="InterPro" id="IPR050682">
    <property type="entry name" value="ModA/WtpA"/>
</dbReference>
<dbReference type="InterPro" id="IPR044084">
    <property type="entry name" value="AvModA-like_subst-bd"/>
</dbReference>
<protein>
    <submittedName>
        <fullName evidence="7">Molybdate transport system substrate-binding protein</fullName>
    </submittedName>
</protein>
<dbReference type="PANTHER" id="PTHR30632">
    <property type="entry name" value="MOLYBDATE-BINDING PERIPLASMIC PROTEIN"/>
    <property type="match status" value="1"/>
</dbReference>
<sequence>MKRTRALVAGLLAAAVILTGCGAGNDTADGAGAQQKVVKVAAASDLKFALDDVLKDFRTDNPTTNVEVTYGSSGNFATQLSNGAPFDVFLSADTSYPQKLEEAGLTVDGSQFDYAVGRLVVWADKNKQFGIVAGGIRKLTDPKIRKVAIANPEHAPYGRAAVAALKSAGVYEQVQPKLVLGDNIAQAAEFVTSGNADAGVIALSLSLAGPMKDIGDVAEVDLESYPRINQGGVIMKKATDVEAARTFTAYLGGPKAHAVLKAYGFYLPGQ</sequence>
<proteinExistence type="inferred from homology"/>
<dbReference type="AlphaFoldDB" id="A0A495JJW8"/>
<reference evidence="7 8" key="1">
    <citation type="submission" date="2018-10" db="EMBL/GenBank/DDBJ databases">
        <title>Sequencing the genomes of 1000 actinobacteria strains.</title>
        <authorList>
            <person name="Klenk H.-P."/>
        </authorList>
    </citation>
    <scope>NUCLEOTIDE SEQUENCE [LARGE SCALE GENOMIC DNA]</scope>
    <source>
        <strain evidence="7 8">DSM 45175</strain>
    </source>
</reference>
<dbReference type="GO" id="GO:1901359">
    <property type="term" value="F:tungstate binding"/>
    <property type="evidence" value="ECO:0007669"/>
    <property type="project" value="UniProtKB-ARBA"/>
</dbReference>
<evidence type="ECO:0000256" key="3">
    <source>
        <dbReference type="ARBA" id="ARBA00022723"/>
    </source>
</evidence>
<dbReference type="GO" id="GO:0030973">
    <property type="term" value="F:molybdate ion binding"/>
    <property type="evidence" value="ECO:0007669"/>
    <property type="project" value="InterPro"/>
</dbReference>
<comment type="caution">
    <text evidence="7">The sequence shown here is derived from an EMBL/GenBank/DDBJ whole genome shotgun (WGS) entry which is preliminary data.</text>
</comment>
<feature type="chain" id="PRO_5038689525" evidence="6">
    <location>
        <begin position="24"/>
        <end position="270"/>
    </location>
</feature>
<feature type="binding site" evidence="5">
    <location>
        <position position="184"/>
    </location>
    <ligand>
        <name>molybdate</name>
        <dbReference type="ChEBI" id="CHEBI:36264"/>
    </ligand>
</feature>
<dbReference type="NCBIfam" id="TIGR01256">
    <property type="entry name" value="modA"/>
    <property type="match status" value="1"/>
</dbReference>
<keyword evidence="8" id="KW-1185">Reference proteome</keyword>
<keyword evidence="3 5" id="KW-0479">Metal-binding</keyword>
<accession>A0A495JJW8</accession>
<dbReference type="PROSITE" id="PS51257">
    <property type="entry name" value="PROKAR_LIPOPROTEIN"/>
    <property type="match status" value="1"/>
</dbReference>
<dbReference type="FunFam" id="3.40.190.10:FF:000035">
    <property type="entry name" value="Molybdate ABC transporter substrate-binding protein"/>
    <property type="match status" value="1"/>
</dbReference>
<dbReference type="SUPFAM" id="SSF53850">
    <property type="entry name" value="Periplasmic binding protein-like II"/>
    <property type="match status" value="1"/>
</dbReference>
<dbReference type="Gene3D" id="3.40.190.10">
    <property type="entry name" value="Periplasmic binding protein-like II"/>
    <property type="match status" value="2"/>
</dbReference>
<evidence type="ECO:0000256" key="2">
    <source>
        <dbReference type="ARBA" id="ARBA00022505"/>
    </source>
</evidence>
<organism evidence="7 8">
    <name type="scientific">Micromonospora pisi</name>
    <dbReference type="NCBI Taxonomy" id="589240"/>
    <lineage>
        <taxon>Bacteria</taxon>
        <taxon>Bacillati</taxon>
        <taxon>Actinomycetota</taxon>
        <taxon>Actinomycetes</taxon>
        <taxon>Micromonosporales</taxon>
        <taxon>Micromonosporaceae</taxon>
        <taxon>Micromonospora</taxon>
    </lineage>
</organism>
<keyword evidence="4 6" id="KW-0732">Signal</keyword>
<dbReference type="InterPro" id="IPR005950">
    <property type="entry name" value="ModA"/>
</dbReference>
<dbReference type="PIRSF" id="PIRSF004846">
    <property type="entry name" value="ModA"/>
    <property type="match status" value="1"/>
</dbReference>
<comment type="similarity">
    <text evidence="1">Belongs to the bacterial solute-binding protein ModA family.</text>
</comment>
<gene>
    <name evidence="7" type="ORF">BDK92_2600</name>
</gene>
<keyword evidence="2 5" id="KW-0500">Molybdenum</keyword>
<dbReference type="Proteomes" id="UP000277671">
    <property type="component" value="Unassembled WGS sequence"/>
</dbReference>
<evidence type="ECO:0000256" key="1">
    <source>
        <dbReference type="ARBA" id="ARBA00009175"/>
    </source>
</evidence>
<evidence type="ECO:0000256" key="5">
    <source>
        <dbReference type="PIRSR" id="PIRSR004846-1"/>
    </source>
</evidence>
<evidence type="ECO:0000313" key="7">
    <source>
        <dbReference type="EMBL" id="RKR88289.1"/>
    </source>
</evidence>
<name>A0A495JJW8_9ACTN</name>
<feature type="binding site" evidence="5">
    <location>
        <position position="73"/>
    </location>
    <ligand>
        <name>molybdate</name>
        <dbReference type="ChEBI" id="CHEBI:36264"/>
    </ligand>
</feature>
<evidence type="ECO:0000256" key="6">
    <source>
        <dbReference type="SAM" id="SignalP"/>
    </source>
</evidence>